<dbReference type="Gene3D" id="3.30.420.10">
    <property type="entry name" value="Ribonuclease H-like superfamily/Ribonuclease H"/>
    <property type="match status" value="1"/>
</dbReference>
<gene>
    <name evidence="2" type="ORF">S03H2_41477</name>
</gene>
<organism evidence="2">
    <name type="scientific">marine sediment metagenome</name>
    <dbReference type="NCBI Taxonomy" id="412755"/>
    <lineage>
        <taxon>unclassified sequences</taxon>
        <taxon>metagenomes</taxon>
        <taxon>ecological metagenomes</taxon>
    </lineage>
</organism>
<name>X1HLF4_9ZZZZ</name>
<feature type="non-terminal residue" evidence="2">
    <location>
        <position position="1"/>
    </location>
</feature>
<dbReference type="GO" id="GO:0003676">
    <property type="term" value="F:nucleic acid binding"/>
    <property type="evidence" value="ECO:0007669"/>
    <property type="project" value="InterPro"/>
</dbReference>
<dbReference type="InterPro" id="IPR036397">
    <property type="entry name" value="RNaseH_sf"/>
</dbReference>
<dbReference type="SUPFAM" id="SSF53098">
    <property type="entry name" value="Ribonuclease H-like"/>
    <property type="match status" value="1"/>
</dbReference>
<dbReference type="InterPro" id="IPR012337">
    <property type="entry name" value="RNaseH-like_sf"/>
</dbReference>
<evidence type="ECO:0008006" key="3">
    <source>
        <dbReference type="Google" id="ProtNLM"/>
    </source>
</evidence>
<dbReference type="EMBL" id="BARU01025770">
    <property type="protein sequence ID" value="GAH70317.1"/>
    <property type="molecule type" value="Genomic_DNA"/>
</dbReference>
<evidence type="ECO:0000256" key="1">
    <source>
        <dbReference type="SAM" id="MobiDB-lite"/>
    </source>
</evidence>
<dbReference type="AlphaFoldDB" id="X1HLF4"/>
<evidence type="ECO:0000313" key="2">
    <source>
        <dbReference type="EMBL" id="GAH70317.1"/>
    </source>
</evidence>
<accession>X1HLF4</accession>
<reference evidence="2" key="1">
    <citation type="journal article" date="2014" name="Front. Microbiol.">
        <title>High frequency of phylogenetically diverse reductive dehalogenase-homologous genes in deep subseafloor sedimentary metagenomes.</title>
        <authorList>
            <person name="Kawai M."/>
            <person name="Futagami T."/>
            <person name="Toyoda A."/>
            <person name="Takaki Y."/>
            <person name="Nishi S."/>
            <person name="Hori S."/>
            <person name="Arai W."/>
            <person name="Tsubouchi T."/>
            <person name="Morono Y."/>
            <person name="Uchiyama I."/>
            <person name="Ito T."/>
            <person name="Fujiyama A."/>
            <person name="Inagaki F."/>
            <person name="Takami H."/>
        </authorList>
    </citation>
    <scope>NUCLEOTIDE SEQUENCE</scope>
    <source>
        <strain evidence="2">Expedition CK06-06</strain>
    </source>
</reference>
<protein>
    <recommendedName>
        <fullName evidence="3">Exonuclease domain-containing protein</fullName>
    </recommendedName>
</protein>
<sequence>LLLARRKHPGVSNRLDDLCSRYSIDNSHRTKHGALLDSELLAEVYVDLVGARQSQLLLASDAREIRVSSAGDAPRRQRSVPLAPRVSDAEREAHRAFIATMGEKAIWNEYLPAPAVPPAGQA</sequence>
<proteinExistence type="predicted"/>
<comment type="caution">
    <text evidence="2">The sequence shown here is derived from an EMBL/GenBank/DDBJ whole genome shotgun (WGS) entry which is preliminary data.</text>
</comment>
<feature type="region of interest" description="Disordered" evidence="1">
    <location>
        <begin position="68"/>
        <end position="87"/>
    </location>
</feature>